<evidence type="ECO:0000313" key="2">
    <source>
        <dbReference type="Proteomes" id="UP000184330"/>
    </source>
</evidence>
<dbReference type="OrthoDB" id="3552558at2759"/>
<dbReference type="EMBL" id="FJOG01000003">
    <property type="protein sequence ID" value="CZR52542.1"/>
    <property type="molecule type" value="Genomic_DNA"/>
</dbReference>
<keyword evidence="2" id="KW-1185">Reference proteome</keyword>
<gene>
    <name evidence="1" type="ORF">PAC_02419</name>
</gene>
<dbReference type="Proteomes" id="UP000184330">
    <property type="component" value="Unassembled WGS sequence"/>
</dbReference>
<protein>
    <submittedName>
        <fullName evidence="1">Uncharacterized protein</fullName>
    </submittedName>
</protein>
<reference evidence="1 2" key="1">
    <citation type="submission" date="2016-03" db="EMBL/GenBank/DDBJ databases">
        <authorList>
            <person name="Ploux O."/>
        </authorList>
    </citation>
    <scope>NUCLEOTIDE SEQUENCE [LARGE SCALE GENOMIC DNA]</scope>
    <source>
        <strain evidence="1 2">UAMH 11012</strain>
    </source>
</reference>
<organism evidence="1 2">
    <name type="scientific">Phialocephala subalpina</name>
    <dbReference type="NCBI Taxonomy" id="576137"/>
    <lineage>
        <taxon>Eukaryota</taxon>
        <taxon>Fungi</taxon>
        <taxon>Dikarya</taxon>
        <taxon>Ascomycota</taxon>
        <taxon>Pezizomycotina</taxon>
        <taxon>Leotiomycetes</taxon>
        <taxon>Helotiales</taxon>
        <taxon>Mollisiaceae</taxon>
        <taxon>Phialocephala</taxon>
        <taxon>Phialocephala fortinii species complex</taxon>
    </lineage>
</organism>
<dbReference type="AlphaFoldDB" id="A0A1L7WIE3"/>
<proteinExistence type="predicted"/>
<sequence length="145" mass="16522">MPPPLLRSTHNPHHFISPPTFYVPDQVPEPTDTTRSRYRCMLYNYVNLPSLLVAPHTAGFFTFDILPEVQHHTQTLLVSDSNYPTLFQDIGFNQVPDIHLFQFTISTRIIASDIELDHHIVLKAQVYDASNVFLEPLTCETKCGG</sequence>
<accession>A0A1L7WIE3</accession>
<evidence type="ECO:0000313" key="1">
    <source>
        <dbReference type="EMBL" id="CZR52542.1"/>
    </source>
</evidence>
<name>A0A1L7WIE3_9HELO</name>